<dbReference type="PANTHER" id="PTHR31569:SF4">
    <property type="entry name" value="SWIM-TYPE DOMAIN-CONTAINING PROTEIN"/>
    <property type="match status" value="1"/>
</dbReference>
<comment type="caution">
    <text evidence="4">The sequence shown here is derived from an EMBL/GenBank/DDBJ whole genome shotgun (WGS) entry which is preliminary data.</text>
</comment>
<gene>
    <name evidence="4" type="ORF">INT45_009935</name>
</gene>
<dbReference type="InterPro" id="IPR007527">
    <property type="entry name" value="Znf_SWIM"/>
</dbReference>
<feature type="domain" description="SWIM-type" evidence="3">
    <location>
        <begin position="604"/>
        <end position="644"/>
    </location>
</feature>
<name>A0A8H7S211_9FUNG</name>
<dbReference type="GO" id="GO:0008270">
    <property type="term" value="F:zinc ion binding"/>
    <property type="evidence" value="ECO:0007669"/>
    <property type="project" value="UniProtKB-KW"/>
</dbReference>
<protein>
    <recommendedName>
        <fullName evidence="3">SWIM-type domain-containing protein</fullName>
    </recommendedName>
</protein>
<sequence>MAAIPSNPQHFSKGSLLDELGFISKETPNYDVHPFHKSFNTEEEWQSWFKTVPQNHATFIRNGFSLGKATSNNNNTNDNNNNYSNSINNSNNNNDNDNNNNEKSETIGRPAVYHMKYRFICNHGGKPRKASSASSSSSSLSSTPLSKRRKRDPTKMISKVDCPAKIDLYKYPDGSYEVVYYWCHYNHDPTNSEDIITSRLPEEARKWIIERVDKNMDWEAIQNALRLTRKERDYLDNNPNLLPVSELIHYKDVQNLIQTKLARLSKKAALDKDSVRLWLKYLDDEGYDVLSNVDEDNNRFTIAWISKWQKPILQRQDIVCVDSTHKTCKSFIRSSDSCYLFTIVCKNLDTNKGCPVGFMITNSETTFSVASWFEWLKSVISFVPKSIMIDCSPVEINAINQVYGDVVQVLLCHWHIKRAWEKHIKKMIKVENSTHETKEQQRQARNSLNLLMNCDSIDMFELLWDSFKSMWHDVNGYVEFYDYMYQYWYPKREKWCKAWRPNAIFNTNNLIKSWHSHLKTVYLGHSRNHRVDRIIYILAEKVELDFRRDAYQIRHGIKPIWLSTKERTRKKLAYDLSEEDARNMVTINGNMIKCKSFTTSTTYYLLSLQQYGPAEFTIVSCTCPDFNLSRIICKHMFLVNHINQIPIQTHALKYNPIAPIPPQQYIDWNTNQELQQLLSQALNRCYNHVTKKKSK</sequence>
<keyword evidence="5" id="KW-1185">Reference proteome</keyword>
<dbReference type="OrthoDB" id="2506357at2759"/>
<feature type="compositionally biased region" description="Low complexity" evidence="2">
    <location>
        <begin position="130"/>
        <end position="145"/>
    </location>
</feature>
<dbReference type="InterPro" id="IPR052579">
    <property type="entry name" value="Zinc_finger_SWIM"/>
</dbReference>
<keyword evidence="1" id="KW-0862">Zinc</keyword>
<keyword evidence="1" id="KW-0479">Metal-binding</keyword>
<organism evidence="4 5">
    <name type="scientific">Circinella minor</name>
    <dbReference type="NCBI Taxonomy" id="1195481"/>
    <lineage>
        <taxon>Eukaryota</taxon>
        <taxon>Fungi</taxon>
        <taxon>Fungi incertae sedis</taxon>
        <taxon>Mucoromycota</taxon>
        <taxon>Mucoromycotina</taxon>
        <taxon>Mucoromycetes</taxon>
        <taxon>Mucorales</taxon>
        <taxon>Lichtheimiaceae</taxon>
        <taxon>Circinella</taxon>
    </lineage>
</organism>
<keyword evidence="1" id="KW-0863">Zinc-finger</keyword>
<evidence type="ECO:0000256" key="2">
    <source>
        <dbReference type="SAM" id="MobiDB-lite"/>
    </source>
</evidence>
<evidence type="ECO:0000313" key="5">
    <source>
        <dbReference type="Proteomes" id="UP000646827"/>
    </source>
</evidence>
<dbReference type="PANTHER" id="PTHR31569">
    <property type="entry name" value="SWIM-TYPE DOMAIN-CONTAINING PROTEIN"/>
    <property type="match status" value="1"/>
</dbReference>
<dbReference type="Pfam" id="PF04434">
    <property type="entry name" value="SWIM"/>
    <property type="match status" value="1"/>
</dbReference>
<proteinExistence type="predicted"/>
<reference evidence="4 5" key="1">
    <citation type="submission" date="2020-12" db="EMBL/GenBank/DDBJ databases">
        <title>Metabolic potential, ecology and presence of endohyphal bacteria is reflected in genomic diversity of Mucoromycotina.</title>
        <authorList>
            <person name="Muszewska A."/>
            <person name="Okrasinska A."/>
            <person name="Steczkiewicz K."/>
            <person name="Drgas O."/>
            <person name="Orlowska M."/>
            <person name="Perlinska-Lenart U."/>
            <person name="Aleksandrzak-Piekarczyk T."/>
            <person name="Szatraj K."/>
            <person name="Zielenkiewicz U."/>
            <person name="Pilsyk S."/>
            <person name="Malc E."/>
            <person name="Mieczkowski P."/>
            <person name="Kruszewska J.S."/>
            <person name="Biernat P."/>
            <person name="Pawlowska J."/>
        </authorList>
    </citation>
    <scope>NUCLEOTIDE SEQUENCE [LARGE SCALE GENOMIC DNA]</scope>
    <source>
        <strain evidence="4 5">CBS 142.35</strain>
    </source>
</reference>
<feature type="compositionally biased region" description="Low complexity" evidence="2">
    <location>
        <begin position="71"/>
        <end position="99"/>
    </location>
</feature>
<dbReference type="Proteomes" id="UP000646827">
    <property type="component" value="Unassembled WGS sequence"/>
</dbReference>
<dbReference type="EMBL" id="JAEPRB010000145">
    <property type="protein sequence ID" value="KAG2220302.1"/>
    <property type="molecule type" value="Genomic_DNA"/>
</dbReference>
<evidence type="ECO:0000259" key="3">
    <source>
        <dbReference type="PROSITE" id="PS50966"/>
    </source>
</evidence>
<accession>A0A8H7S211</accession>
<feature type="region of interest" description="Disordered" evidence="2">
    <location>
        <begin position="70"/>
        <end position="105"/>
    </location>
</feature>
<dbReference type="PROSITE" id="PS50966">
    <property type="entry name" value="ZF_SWIM"/>
    <property type="match status" value="1"/>
</dbReference>
<feature type="region of interest" description="Disordered" evidence="2">
    <location>
        <begin position="124"/>
        <end position="156"/>
    </location>
</feature>
<evidence type="ECO:0000256" key="1">
    <source>
        <dbReference type="PROSITE-ProRule" id="PRU00325"/>
    </source>
</evidence>
<dbReference type="AlphaFoldDB" id="A0A8H7S211"/>
<feature type="non-terminal residue" evidence="4">
    <location>
        <position position="1"/>
    </location>
</feature>
<evidence type="ECO:0000313" key="4">
    <source>
        <dbReference type="EMBL" id="KAG2220302.1"/>
    </source>
</evidence>